<dbReference type="SUPFAM" id="SSF51445">
    <property type="entry name" value="(Trans)glycosidases"/>
    <property type="match status" value="1"/>
</dbReference>
<dbReference type="Pfam" id="PF14310">
    <property type="entry name" value="Fn3-like"/>
    <property type="match status" value="1"/>
</dbReference>
<dbReference type="InterPro" id="IPR036962">
    <property type="entry name" value="Glyco_hydro_3_N_sf"/>
</dbReference>
<dbReference type="PROSITE" id="PS51820">
    <property type="entry name" value="PA14"/>
    <property type="match status" value="1"/>
</dbReference>
<dbReference type="GO" id="GO:0005975">
    <property type="term" value="P:carbohydrate metabolic process"/>
    <property type="evidence" value="ECO:0007669"/>
    <property type="project" value="InterPro"/>
</dbReference>
<dbReference type="SMART" id="SM00758">
    <property type="entry name" value="PA14"/>
    <property type="match status" value="1"/>
</dbReference>
<evidence type="ECO:0000313" key="6">
    <source>
        <dbReference type="Proteomes" id="UP000318946"/>
    </source>
</evidence>
<dbReference type="SUPFAM" id="SSF52279">
    <property type="entry name" value="Beta-D-glucan exohydrolase, C-terminal domain"/>
    <property type="match status" value="1"/>
</dbReference>
<feature type="domain" description="PA14" evidence="4">
    <location>
        <begin position="413"/>
        <end position="552"/>
    </location>
</feature>
<dbReference type="Pfam" id="PF01915">
    <property type="entry name" value="Glyco_hydro_3_C"/>
    <property type="match status" value="1"/>
</dbReference>
<dbReference type="InterPro" id="IPR011658">
    <property type="entry name" value="PA14_dom"/>
</dbReference>
<dbReference type="InterPro" id="IPR050288">
    <property type="entry name" value="Cellulose_deg_GH3"/>
</dbReference>
<dbReference type="RefSeq" id="WP_141412729.1">
    <property type="nucleotide sequence ID" value="NZ_AP019735.1"/>
</dbReference>
<protein>
    <submittedName>
        <fullName evidence="5">Beta-glucosidase</fullName>
    </submittedName>
</protein>
<dbReference type="OrthoDB" id="1006940at2"/>
<dbReference type="Pfam" id="PF07691">
    <property type="entry name" value="PA14"/>
    <property type="match status" value="1"/>
</dbReference>
<feature type="signal peptide" evidence="3">
    <location>
        <begin position="1"/>
        <end position="19"/>
    </location>
</feature>
<dbReference type="AlphaFoldDB" id="A0A4Y1WTM2"/>
<dbReference type="InterPro" id="IPR002772">
    <property type="entry name" value="Glyco_hydro_3_C"/>
</dbReference>
<dbReference type="Gene3D" id="3.20.20.300">
    <property type="entry name" value="Glycoside hydrolase, family 3, N-terminal domain"/>
    <property type="match status" value="1"/>
</dbReference>
<dbReference type="Proteomes" id="UP000318946">
    <property type="component" value="Chromosome"/>
</dbReference>
<dbReference type="GO" id="GO:0008422">
    <property type="term" value="F:beta-glucosidase activity"/>
    <property type="evidence" value="ECO:0007669"/>
    <property type="project" value="UniProtKB-ARBA"/>
</dbReference>
<dbReference type="FunFam" id="2.60.40.10:FF:000495">
    <property type="entry name" value="Periplasmic beta-glucosidase"/>
    <property type="match status" value="1"/>
</dbReference>
<dbReference type="PRINTS" id="PR00133">
    <property type="entry name" value="GLHYDRLASE3"/>
</dbReference>
<dbReference type="SMART" id="SM01217">
    <property type="entry name" value="Fn3_like"/>
    <property type="match status" value="1"/>
</dbReference>
<dbReference type="PANTHER" id="PTHR42715:SF10">
    <property type="entry name" value="BETA-GLUCOSIDASE"/>
    <property type="match status" value="1"/>
</dbReference>
<dbReference type="KEGG" id="acou:A5CBH24_15400"/>
<dbReference type="GeneID" id="78342263"/>
<name>A0A4Y1WTM2_9BACT</name>
<dbReference type="Gene3D" id="2.60.120.260">
    <property type="entry name" value="Galactose-binding domain-like"/>
    <property type="match status" value="1"/>
</dbReference>
<dbReference type="Pfam" id="PF00933">
    <property type="entry name" value="Glyco_hydro_3"/>
    <property type="match status" value="1"/>
</dbReference>
<accession>A0A4Y1WTM2</accession>
<gene>
    <name evidence="5" type="ORF">A5CBH24_15400</name>
</gene>
<evidence type="ECO:0000313" key="5">
    <source>
        <dbReference type="EMBL" id="BBL04227.1"/>
    </source>
</evidence>
<organism evidence="5 6">
    <name type="scientific">Alistipes communis</name>
    <dbReference type="NCBI Taxonomy" id="2585118"/>
    <lineage>
        <taxon>Bacteria</taxon>
        <taxon>Pseudomonadati</taxon>
        <taxon>Bacteroidota</taxon>
        <taxon>Bacteroidia</taxon>
        <taxon>Bacteroidales</taxon>
        <taxon>Rikenellaceae</taxon>
        <taxon>Alistipes</taxon>
    </lineage>
</organism>
<dbReference type="InterPro" id="IPR037524">
    <property type="entry name" value="PA14/GLEYA"/>
</dbReference>
<evidence type="ECO:0000256" key="3">
    <source>
        <dbReference type="SAM" id="SignalP"/>
    </source>
</evidence>
<evidence type="ECO:0000259" key="4">
    <source>
        <dbReference type="PROSITE" id="PS51820"/>
    </source>
</evidence>
<reference evidence="6" key="1">
    <citation type="submission" date="2019-06" db="EMBL/GenBank/DDBJ databases">
        <title>Alistipes onderdonkii subsp. vulgaris subsp. nov., Alistipes dispar sp. nov. and Alistipes communis sp. nov., isolated from human faeces, and creation of Alistipes onderdonkii subsp. onderdonkii subsp. nov.</title>
        <authorList>
            <person name="Sakamoto M."/>
            <person name="Ikeyama N."/>
            <person name="Ogata Y."/>
            <person name="Suda W."/>
            <person name="Iino T."/>
            <person name="Hattori M."/>
            <person name="Ohkuma M."/>
        </authorList>
    </citation>
    <scope>NUCLEOTIDE SEQUENCE [LARGE SCALE GENOMIC DNA]</scope>
    <source>
        <strain evidence="6">5CBH24</strain>
    </source>
</reference>
<comment type="similarity">
    <text evidence="1">Belongs to the glycosyl hydrolase 3 family.</text>
</comment>
<dbReference type="PANTHER" id="PTHR42715">
    <property type="entry name" value="BETA-GLUCOSIDASE"/>
    <property type="match status" value="1"/>
</dbReference>
<keyword evidence="6" id="KW-1185">Reference proteome</keyword>
<dbReference type="InterPro" id="IPR026891">
    <property type="entry name" value="Fn3-like"/>
</dbReference>
<evidence type="ECO:0000256" key="2">
    <source>
        <dbReference type="ARBA" id="ARBA00022801"/>
    </source>
</evidence>
<dbReference type="Gene3D" id="2.60.40.10">
    <property type="entry name" value="Immunoglobulins"/>
    <property type="match status" value="1"/>
</dbReference>
<dbReference type="InterPro" id="IPR017853">
    <property type="entry name" value="GH"/>
</dbReference>
<dbReference type="InterPro" id="IPR036881">
    <property type="entry name" value="Glyco_hydro_3_C_sf"/>
</dbReference>
<sequence length="823" mass="89989">MKRLLTWLLAVGTLLPAAAQQITEQDKERAAALVERMTLDEKLDYIGGFNSFYIRAIPRLGIPQIRMADGPQGVRNDTRSTMFPCGIAAAAAWDRALVRDYGRALGQDCRARGVHILLGPGVNIYRSPLCGRNFEYYGEDPYLAAETAAAYIEGMQAEGVMACVKHFVGNNQEWNRHHVSSDIDERTLHEIYLPAFRKAVTGAKVGAVMSSYNPLNCVHMTENRPLTVGLLREKWGFDGIFMSDWNATYSAVGAANGGLDLEMPRARFMNAENLRPALKNGLVTEATVDEKCRHILQTLIAFGFLDREQTDAKIKERNPFSDQVALEVARGGIVLLKNEGGMLPFSSKVRDVVVMGPNAGRVPTGGGAGFVHPFSTVSVGEGMRAVGKRLRTTVLDPAPVGDLAASGLFFTPDGRPGLRGEFFAGKELAGMPVTTQVDAAIDFDWEGSPADGVPADGFSARWSGSFKPAATGRVTFVVRGDDGYRLYVDGREVLADWRDHAATTRSATLDVVAGKSYAVRLEYYDNASTASVSLRYLFENVTDLERRIAAADAVIYCAGFDSDTERENHDRTFALPEGQAAEIAAVAKLNANLVVVVNSGGGVDFAQFADRARAILMAWYPGQEGGRAVAEILTGAVSPSGKLPISIERRAEDNPCYGSYYENVDRSHRKGAPQPRVNYDEGIFVGYRGYDRTATEPLYAFGYGLSYTTFAYSGLKVVRQDDGSCRVSFDVRNTGRRDGAEVAQLYVSDLAASVPRPVKELKGYEKVFLKRGETKRVEILLPHDAFAFYDTVRHDFVVEPGDFLIQVGASSRDLRLKGTIRVD</sequence>
<evidence type="ECO:0000256" key="1">
    <source>
        <dbReference type="ARBA" id="ARBA00005336"/>
    </source>
</evidence>
<keyword evidence="2" id="KW-0378">Hydrolase</keyword>
<dbReference type="EMBL" id="AP019735">
    <property type="protein sequence ID" value="BBL04227.1"/>
    <property type="molecule type" value="Genomic_DNA"/>
</dbReference>
<feature type="chain" id="PRO_5021224883" evidence="3">
    <location>
        <begin position="20"/>
        <end position="823"/>
    </location>
</feature>
<dbReference type="InterPro" id="IPR001764">
    <property type="entry name" value="Glyco_hydro_3_N"/>
</dbReference>
<keyword evidence="3" id="KW-0732">Signal</keyword>
<proteinExistence type="inferred from homology"/>
<dbReference type="Gene3D" id="3.40.50.1700">
    <property type="entry name" value="Glycoside hydrolase family 3 C-terminal domain"/>
    <property type="match status" value="1"/>
</dbReference>
<dbReference type="InterPro" id="IPR013783">
    <property type="entry name" value="Ig-like_fold"/>
</dbReference>